<dbReference type="InterPro" id="IPR001563">
    <property type="entry name" value="Peptidase_S10"/>
</dbReference>
<dbReference type="SUPFAM" id="SSF53474">
    <property type="entry name" value="alpha/beta-Hydrolases"/>
    <property type="match status" value="1"/>
</dbReference>
<name>A0A9N7MQI2_STRHE</name>
<organism evidence="3 4">
    <name type="scientific">Striga hermonthica</name>
    <name type="common">Purple witchweed</name>
    <name type="synonym">Buchnera hermonthica</name>
    <dbReference type="NCBI Taxonomy" id="68872"/>
    <lineage>
        <taxon>Eukaryota</taxon>
        <taxon>Viridiplantae</taxon>
        <taxon>Streptophyta</taxon>
        <taxon>Embryophyta</taxon>
        <taxon>Tracheophyta</taxon>
        <taxon>Spermatophyta</taxon>
        <taxon>Magnoliopsida</taxon>
        <taxon>eudicotyledons</taxon>
        <taxon>Gunneridae</taxon>
        <taxon>Pentapetalae</taxon>
        <taxon>asterids</taxon>
        <taxon>lamiids</taxon>
        <taxon>Lamiales</taxon>
        <taxon>Orobanchaceae</taxon>
        <taxon>Buchnereae</taxon>
        <taxon>Striga</taxon>
    </lineage>
</organism>
<dbReference type="AlphaFoldDB" id="A0A9N7MQI2"/>
<comment type="caution">
    <text evidence="3">The sequence shown here is derived from an EMBL/GenBank/DDBJ whole genome shotgun (WGS) entry which is preliminary data.</text>
</comment>
<keyword evidence="3" id="KW-0378">Hydrolase</keyword>
<keyword evidence="4" id="KW-1185">Reference proteome</keyword>
<evidence type="ECO:0000313" key="3">
    <source>
        <dbReference type="EMBL" id="CAA0812915.1"/>
    </source>
</evidence>
<dbReference type="Gene3D" id="6.10.250.940">
    <property type="match status" value="1"/>
</dbReference>
<evidence type="ECO:0000256" key="2">
    <source>
        <dbReference type="SAM" id="Phobius"/>
    </source>
</evidence>
<dbReference type="GO" id="GO:0006508">
    <property type="term" value="P:proteolysis"/>
    <property type="evidence" value="ECO:0007669"/>
    <property type="project" value="InterPro"/>
</dbReference>
<proteinExistence type="inferred from homology"/>
<sequence length="181" mass="20682">MGLRWVYGVVAVAVVAAGLVVDGGYGFPAEDLVEALPGQPNVTFRQFAGVDRDVPAMYEFLWSHGLISDELENTIRKDCDFSSYSFVGTRNESQYQCYDDLDESYEIASNHVDIYGVIYDECYPSIVEQELRLRKMATKMSYGIDICRMYETSFYLNLPEVQKALHANRTNLRYNWSDCSK</sequence>
<feature type="transmembrane region" description="Helical" evidence="2">
    <location>
        <begin position="6"/>
        <end position="27"/>
    </location>
</feature>
<dbReference type="Gene3D" id="3.40.50.1820">
    <property type="entry name" value="alpha/beta hydrolase"/>
    <property type="match status" value="1"/>
</dbReference>
<reference evidence="3" key="1">
    <citation type="submission" date="2019-12" db="EMBL/GenBank/DDBJ databases">
        <authorList>
            <person name="Scholes J."/>
        </authorList>
    </citation>
    <scope>NUCLEOTIDE SEQUENCE</scope>
</reference>
<accession>A0A9N7MQI2</accession>
<dbReference type="PANTHER" id="PTHR11802">
    <property type="entry name" value="SERINE PROTEASE FAMILY S10 SERINE CARBOXYPEPTIDASE"/>
    <property type="match status" value="1"/>
</dbReference>
<keyword evidence="3" id="KW-0121">Carboxypeptidase</keyword>
<dbReference type="Proteomes" id="UP001153555">
    <property type="component" value="Unassembled WGS sequence"/>
</dbReference>
<keyword evidence="3" id="KW-0645">Protease</keyword>
<evidence type="ECO:0000256" key="1">
    <source>
        <dbReference type="ARBA" id="ARBA00009431"/>
    </source>
</evidence>
<evidence type="ECO:0000313" key="4">
    <source>
        <dbReference type="Proteomes" id="UP001153555"/>
    </source>
</evidence>
<keyword evidence="2" id="KW-0472">Membrane</keyword>
<dbReference type="PANTHER" id="PTHR11802:SF20">
    <property type="entry name" value="SERINE CARBOXYPEPTIDASE-LIKE 41-RELATED"/>
    <property type="match status" value="1"/>
</dbReference>
<dbReference type="EMBL" id="CACSLK010011299">
    <property type="protein sequence ID" value="CAA0812915.1"/>
    <property type="molecule type" value="Genomic_DNA"/>
</dbReference>
<gene>
    <name evidence="3" type="ORF">SHERM_13474</name>
</gene>
<keyword evidence="2" id="KW-1133">Transmembrane helix</keyword>
<comment type="similarity">
    <text evidence="1">Belongs to the peptidase S10 family.</text>
</comment>
<protein>
    <submittedName>
        <fullName evidence="3">Serine carboxypeptidase-like 42</fullName>
    </submittedName>
</protein>
<dbReference type="Pfam" id="PF00450">
    <property type="entry name" value="Peptidase_S10"/>
    <property type="match status" value="1"/>
</dbReference>
<dbReference type="GO" id="GO:0004185">
    <property type="term" value="F:serine-type carboxypeptidase activity"/>
    <property type="evidence" value="ECO:0007669"/>
    <property type="project" value="InterPro"/>
</dbReference>
<keyword evidence="2" id="KW-0812">Transmembrane</keyword>
<dbReference type="OrthoDB" id="1711271at2759"/>
<dbReference type="InterPro" id="IPR029058">
    <property type="entry name" value="AB_hydrolase_fold"/>
</dbReference>